<comment type="similarity">
    <text evidence="1">Belongs to the VPS26 family.</text>
</comment>
<comment type="caution">
    <text evidence="5">The sequence shown here is derived from an EMBL/GenBank/DDBJ whole genome shotgun (WGS) entry which is preliminary data.</text>
</comment>
<dbReference type="Proteomes" id="UP001061958">
    <property type="component" value="Unassembled WGS sequence"/>
</dbReference>
<evidence type="ECO:0008006" key="7">
    <source>
        <dbReference type="Google" id="ProtNLM"/>
    </source>
</evidence>
<evidence type="ECO:0000256" key="3">
    <source>
        <dbReference type="ARBA" id="ARBA00022927"/>
    </source>
</evidence>
<keyword evidence="6" id="KW-1185">Reference proteome</keyword>
<name>A0A9C7Q3F3_9RHOD</name>
<dbReference type="InterPro" id="IPR014752">
    <property type="entry name" value="Arrestin-like_C"/>
</dbReference>
<dbReference type="EMBL" id="BQMJ01000074">
    <property type="protein sequence ID" value="GJQ15768.1"/>
    <property type="molecule type" value="Genomic_DNA"/>
</dbReference>
<protein>
    <recommendedName>
        <fullName evidence="7">Vacuolar protein sorting 26</fullName>
    </recommendedName>
</protein>
<accession>A0A9C7Q3F3</accession>
<feature type="signal peptide" evidence="4">
    <location>
        <begin position="1"/>
        <end position="15"/>
    </location>
</feature>
<dbReference type="OrthoDB" id="3821113at2759"/>
<organism evidence="5 6">
    <name type="scientific">Galdieria partita</name>
    <dbReference type="NCBI Taxonomy" id="83374"/>
    <lineage>
        <taxon>Eukaryota</taxon>
        <taxon>Rhodophyta</taxon>
        <taxon>Bangiophyceae</taxon>
        <taxon>Galdieriales</taxon>
        <taxon>Galdieriaceae</taxon>
        <taxon>Galdieria</taxon>
    </lineage>
</organism>
<dbReference type="AlphaFoldDB" id="A0A9C7Q3F3"/>
<gene>
    <name evidence="5" type="ORF">GpartN1_g7559.t1</name>
</gene>
<evidence type="ECO:0000256" key="1">
    <source>
        <dbReference type="ARBA" id="ARBA00009100"/>
    </source>
</evidence>
<dbReference type="InterPro" id="IPR028934">
    <property type="entry name" value="Vps26-related"/>
</dbReference>
<dbReference type="GO" id="GO:0030904">
    <property type="term" value="C:retromer complex"/>
    <property type="evidence" value="ECO:0007669"/>
    <property type="project" value="UniProtKB-ARBA"/>
</dbReference>
<evidence type="ECO:0000313" key="5">
    <source>
        <dbReference type="EMBL" id="GJQ15768.1"/>
    </source>
</evidence>
<sequence length="308" mass="35245">MQSALSLLGLGSSCSVLLVLDGAEERKTAVIYSPTSHKRVDELPLFGETETVSGKVVISVREGKSLQHMGIRIEFIGAVEMLYDRESSQEFTSLVRELEDPGILTGTKQYPFAFTQVEKAYDTYNGVNVRLRYFLRVTVERPPYIPNIVKEYDMAVAHFQEEPQVNNTIRMEVGIEDSLHIEFEYKKSKLHLSDVVLGKVYFLQVRIKIKRMELEIKRRESAGTGVHAVNETDTLAKFEIMDGSPVRGESIPVRMFLSAYPSLTPTYKNINNKFSVKYFLNLVLVDEDDRRYFKQHEIFLWRAATNGN</sequence>
<keyword evidence="4" id="KW-0732">Signal</keyword>
<feature type="chain" id="PRO_5038999379" description="Vacuolar protein sorting 26" evidence="4">
    <location>
        <begin position="16"/>
        <end position="308"/>
    </location>
</feature>
<dbReference type="GO" id="GO:0006886">
    <property type="term" value="P:intracellular protein transport"/>
    <property type="evidence" value="ECO:0007669"/>
    <property type="project" value="InterPro"/>
</dbReference>
<dbReference type="Gene3D" id="2.60.40.640">
    <property type="match status" value="2"/>
</dbReference>
<keyword evidence="3" id="KW-0653">Protein transport</keyword>
<keyword evidence="2" id="KW-0813">Transport</keyword>
<reference evidence="5" key="2">
    <citation type="submission" date="2022-01" db="EMBL/GenBank/DDBJ databases">
        <authorList>
            <person name="Hirooka S."/>
            <person name="Miyagishima S.Y."/>
        </authorList>
    </citation>
    <scope>NUCLEOTIDE SEQUENCE</scope>
    <source>
        <strain evidence="5">NBRC 102759</strain>
    </source>
</reference>
<proteinExistence type="inferred from homology"/>
<dbReference type="Pfam" id="PF03643">
    <property type="entry name" value="Vps26"/>
    <property type="match status" value="1"/>
</dbReference>
<evidence type="ECO:0000256" key="4">
    <source>
        <dbReference type="SAM" id="SignalP"/>
    </source>
</evidence>
<dbReference type="FunFam" id="2.60.40.640:FF:000015">
    <property type="entry name" value="Vacuolar protein sorting-associated protein 26"/>
    <property type="match status" value="1"/>
</dbReference>
<evidence type="ECO:0000313" key="6">
    <source>
        <dbReference type="Proteomes" id="UP001061958"/>
    </source>
</evidence>
<dbReference type="PANTHER" id="PTHR12233">
    <property type="entry name" value="VACUOLAR PROTEIN SORTING 26 RELATED"/>
    <property type="match status" value="1"/>
</dbReference>
<reference evidence="5" key="1">
    <citation type="journal article" date="2022" name="Proc. Natl. Acad. Sci. U.S.A.">
        <title>Life cycle and functional genomics of the unicellular red alga Galdieria for elucidating algal and plant evolution and industrial use.</title>
        <authorList>
            <person name="Hirooka S."/>
            <person name="Itabashi T."/>
            <person name="Ichinose T.M."/>
            <person name="Onuma R."/>
            <person name="Fujiwara T."/>
            <person name="Yamashita S."/>
            <person name="Jong L.W."/>
            <person name="Tomita R."/>
            <person name="Iwane A.H."/>
            <person name="Miyagishima S.Y."/>
        </authorList>
    </citation>
    <scope>NUCLEOTIDE SEQUENCE</scope>
    <source>
        <strain evidence="5">NBRC 102759</strain>
    </source>
</reference>
<evidence type="ECO:0000256" key="2">
    <source>
        <dbReference type="ARBA" id="ARBA00022448"/>
    </source>
</evidence>